<name>A0A814LR79_9BILA</name>
<accession>A0A814LR79</accession>
<dbReference type="Gene3D" id="3.30.160.60">
    <property type="entry name" value="Classic Zinc Finger"/>
    <property type="match status" value="1"/>
</dbReference>
<keyword evidence="1" id="KW-0862">Zinc</keyword>
<evidence type="ECO:0000256" key="2">
    <source>
        <dbReference type="SAM" id="MobiDB-lite"/>
    </source>
</evidence>
<gene>
    <name evidence="4" type="ORF">OXX778_LOCUS19620</name>
</gene>
<dbReference type="InterPro" id="IPR013087">
    <property type="entry name" value="Znf_C2H2_type"/>
</dbReference>
<evidence type="ECO:0000313" key="5">
    <source>
        <dbReference type="Proteomes" id="UP000663879"/>
    </source>
</evidence>
<organism evidence="4 5">
    <name type="scientific">Brachionus calyciflorus</name>
    <dbReference type="NCBI Taxonomy" id="104777"/>
    <lineage>
        <taxon>Eukaryota</taxon>
        <taxon>Metazoa</taxon>
        <taxon>Spiralia</taxon>
        <taxon>Gnathifera</taxon>
        <taxon>Rotifera</taxon>
        <taxon>Eurotatoria</taxon>
        <taxon>Monogononta</taxon>
        <taxon>Pseudotrocha</taxon>
        <taxon>Ploima</taxon>
        <taxon>Brachionidae</taxon>
        <taxon>Brachionus</taxon>
    </lineage>
</organism>
<keyword evidence="5" id="KW-1185">Reference proteome</keyword>
<dbReference type="GO" id="GO:0008270">
    <property type="term" value="F:zinc ion binding"/>
    <property type="evidence" value="ECO:0007669"/>
    <property type="project" value="UniProtKB-KW"/>
</dbReference>
<evidence type="ECO:0000313" key="4">
    <source>
        <dbReference type="EMBL" id="CAF1068536.1"/>
    </source>
</evidence>
<dbReference type="Proteomes" id="UP000663879">
    <property type="component" value="Unassembled WGS sequence"/>
</dbReference>
<keyword evidence="1" id="KW-0479">Metal-binding</keyword>
<keyword evidence="1" id="KW-0863">Zinc-finger</keyword>
<evidence type="ECO:0000256" key="1">
    <source>
        <dbReference type="PROSITE-ProRule" id="PRU00042"/>
    </source>
</evidence>
<comment type="caution">
    <text evidence="4">The sequence shown here is derived from an EMBL/GenBank/DDBJ whole genome shotgun (WGS) entry which is preliminary data.</text>
</comment>
<sequence>MPKKLFKLPINLEIERLKRIYKPTLESFQDNSVELQNNFYKLVLPSLANPRVVKEISNIPRYFCLFESCKAAQKSFASKQKYVQHLQIQHDQELPKGGSFISPNDKSTQPGGFCCSNCGHHYCRREHLNNHIKTNVHSKNASVMHENPLVLKEIEVEKRLAIEYYPIDSKKVNINENDSVEPKEPYLRSSKENLNDNLVKKEDKLPISKKSNFVSEKVNSFVQKLTSYVSMMTQDSKSNSVPIKSKVKKRSLMSSGLSDDNDDDCIPTKESREDSYIDREDEILINVLTKWEKSNKF</sequence>
<proteinExistence type="predicted"/>
<dbReference type="PROSITE" id="PS50157">
    <property type="entry name" value="ZINC_FINGER_C2H2_2"/>
    <property type="match status" value="1"/>
</dbReference>
<dbReference type="PROSITE" id="PS00028">
    <property type="entry name" value="ZINC_FINGER_C2H2_1"/>
    <property type="match status" value="1"/>
</dbReference>
<dbReference type="AlphaFoldDB" id="A0A814LR79"/>
<feature type="domain" description="C2H2-type" evidence="3">
    <location>
        <begin position="113"/>
        <end position="142"/>
    </location>
</feature>
<feature type="region of interest" description="Disordered" evidence="2">
    <location>
        <begin position="239"/>
        <end position="272"/>
    </location>
</feature>
<protein>
    <recommendedName>
        <fullName evidence="3">C2H2-type domain-containing protein</fullName>
    </recommendedName>
</protein>
<evidence type="ECO:0000259" key="3">
    <source>
        <dbReference type="PROSITE" id="PS50157"/>
    </source>
</evidence>
<dbReference type="EMBL" id="CAJNOC010006042">
    <property type="protein sequence ID" value="CAF1068536.1"/>
    <property type="molecule type" value="Genomic_DNA"/>
</dbReference>
<reference evidence="4" key="1">
    <citation type="submission" date="2021-02" db="EMBL/GenBank/DDBJ databases">
        <authorList>
            <person name="Nowell W R."/>
        </authorList>
    </citation>
    <scope>NUCLEOTIDE SEQUENCE</scope>
    <source>
        <strain evidence="4">Ploen Becks lab</strain>
    </source>
</reference>
<dbReference type="SMART" id="SM00355">
    <property type="entry name" value="ZnF_C2H2"/>
    <property type="match status" value="2"/>
</dbReference>